<gene>
    <name evidence="2" type="ORF">BWY41_01775</name>
</gene>
<dbReference type="Proteomes" id="UP000485569">
    <property type="component" value="Unassembled WGS sequence"/>
</dbReference>
<name>A0A1V5SLG7_9BACT</name>
<dbReference type="Gene3D" id="2.30.110.10">
    <property type="entry name" value="Electron Transport, Fmn-binding Protein, Chain A"/>
    <property type="match status" value="1"/>
</dbReference>
<organism evidence="2">
    <name type="scientific">Candidatus Atribacter allofermentans</name>
    <dbReference type="NCBI Taxonomy" id="1852833"/>
    <lineage>
        <taxon>Bacteria</taxon>
        <taxon>Pseudomonadati</taxon>
        <taxon>Atribacterota</taxon>
        <taxon>Atribacteria</taxon>
        <taxon>Atribacterales</taxon>
        <taxon>Atribacteraceae</taxon>
        <taxon>Atribacter</taxon>
    </lineage>
</organism>
<comment type="caution">
    <text evidence="2">The sequence shown here is derived from an EMBL/GenBank/DDBJ whole genome shotgun (WGS) entry which is preliminary data.</text>
</comment>
<protein>
    <submittedName>
        <fullName evidence="2">Pyridoxamine 5'-phosphate oxidase</fullName>
    </submittedName>
</protein>
<proteinExistence type="predicted"/>
<accession>A0A1V5SLG7</accession>
<dbReference type="SUPFAM" id="SSF50475">
    <property type="entry name" value="FMN-binding split barrel"/>
    <property type="match status" value="1"/>
</dbReference>
<dbReference type="InterPro" id="IPR012349">
    <property type="entry name" value="Split_barrel_FMN-bd"/>
</dbReference>
<feature type="domain" description="Pyridoxamine 5'-phosphate oxidase N-terminal" evidence="1">
    <location>
        <begin position="10"/>
        <end position="134"/>
    </location>
</feature>
<reference evidence="2" key="1">
    <citation type="submission" date="2017-02" db="EMBL/GenBank/DDBJ databases">
        <title>Delving into the versatile metabolic prowess of the omnipresent phylum Bacteroidetes.</title>
        <authorList>
            <person name="Nobu M.K."/>
            <person name="Mei R."/>
            <person name="Narihiro T."/>
            <person name="Kuroda K."/>
            <person name="Liu W.-T."/>
        </authorList>
    </citation>
    <scope>NUCLEOTIDE SEQUENCE</scope>
    <source>
        <strain evidence="2">ADurb.Bin276</strain>
    </source>
</reference>
<dbReference type="AlphaFoldDB" id="A0A1V5SLG7"/>
<evidence type="ECO:0000313" key="2">
    <source>
        <dbReference type="EMBL" id="OQA55083.1"/>
    </source>
</evidence>
<sequence length="155" mass="17508">MKNSSVIPIIQNLMQTQNLAVLGTSNGNTPHCSIVNFSATDDLHSIVFATYRNTQKYTNMKKNRRVSLLVDNRSNQESNLHRAVAVTVFGNARELALDEKAPFLLHHLIKHPSLVEFTDSPNCALILVEVEKYYVVQQFKVVTELYPNSYSAPNF</sequence>
<dbReference type="Pfam" id="PF01243">
    <property type="entry name" value="PNPOx_N"/>
    <property type="match status" value="1"/>
</dbReference>
<dbReference type="EMBL" id="MWBQ01000179">
    <property type="protein sequence ID" value="OQA55083.1"/>
    <property type="molecule type" value="Genomic_DNA"/>
</dbReference>
<dbReference type="InterPro" id="IPR011576">
    <property type="entry name" value="Pyridox_Oxase_N"/>
</dbReference>
<evidence type="ECO:0000259" key="1">
    <source>
        <dbReference type="Pfam" id="PF01243"/>
    </source>
</evidence>